<name>A0A2P6R7J6_ROSCH</name>
<comment type="caution">
    <text evidence="1">The sequence shown here is derived from an EMBL/GenBank/DDBJ whole genome shotgun (WGS) entry which is preliminary data.</text>
</comment>
<sequence>MEQKNERGCNEKQTAVGELYSGKYHSLMKIKGGDVHDLTVNLKISWSKRCHIAKFRWDGTQMGTASSAWGWLKSDNK</sequence>
<accession>A0A2P6R7J6</accession>
<reference evidence="1 2" key="1">
    <citation type="journal article" date="2018" name="Nat. Genet.">
        <title>The Rosa genome provides new insights in the design of modern roses.</title>
        <authorList>
            <person name="Bendahmane M."/>
        </authorList>
    </citation>
    <scope>NUCLEOTIDE SEQUENCE [LARGE SCALE GENOMIC DNA]</scope>
    <source>
        <strain evidence="2">cv. Old Blush</strain>
    </source>
</reference>
<evidence type="ECO:0000313" key="1">
    <source>
        <dbReference type="EMBL" id="PRQ42408.1"/>
    </source>
</evidence>
<protein>
    <submittedName>
        <fullName evidence="1">Uncharacterized protein</fullName>
    </submittedName>
</protein>
<evidence type="ECO:0000313" key="2">
    <source>
        <dbReference type="Proteomes" id="UP000238479"/>
    </source>
</evidence>
<dbReference type="EMBL" id="PDCK01000041">
    <property type="protein sequence ID" value="PRQ42408.1"/>
    <property type="molecule type" value="Genomic_DNA"/>
</dbReference>
<dbReference type="Gramene" id="PRQ42408">
    <property type="protein sequence ID" value="PRQ42408"/>
    <property type="gene ID" value="RchiOBHm_Chr3g0457331"/>
</dbReference>
<dbReference type="Proteomes" id="UP000238479">
    <property type="component" value="Chromosome 3"/>
</dbReference>
<gene>
    <name evidence="1" type="ORF">RchiOBHm_Chr3g0457331</name>
</gene>
<organism evidence="1 2">
    <name type="scientific">Rosa chinensis</name>
    <name type="common">China rose</name>
    <dbReference type="NCBI Taxonomy" id="74649"/>
    <lineage>
        <taxon>Eukaryota</taxon>
        <taxon>Viridiplantae</taxon>
        <taxon>Streptophyta</taxon>
        <taxon>Embryophyta</taxon>
        <taxon>Tracheophyta</taxon>
        <taxon>Spermatophyta</taxon>
        <taxon>Magnoliopsida</taxon>
        <taxon>eudicotyledons</taxon>
        <taxon>Gunneridae</taxon>
        <taxon>Pentapetalae</taxon>
        <taxon>rosids</taxon>
        <taxon>fabids</taxon>
        <taxon>Rosales</taxon>
        <taxon>Rosaceae</taxon>
        <taxon>Rosoideae</taxon>
        <taxon>Rosoideae incertae sedis</taxon>
        <taxon>Rosa</taxon>
    </lineage>
</organism>
<proteinExistence type="predicted"/>
<keyword evidence="2" id="KW-1185">Reference proteome</keyword>
<dbReference type="AlphaFoldDB" id="A0A2P6R7J6"/>